<comment type="caution">
    <text evidence="1">The sequence shown here is derived from an EMBL/GenBank/DDBJ whole genome shotgun (WGS) entry which is preliminary data.</text>
</comment>
<reference evidence="1" key="1">
    <citation type="submission" date="2020-11" db="EMBL/GenBank/DDBJ databases">
        <authorList>
            <consortium name="DOE Joint Genome Institute"/>
            <person name="Ahrendt S."/>
            <person name="Riley R."/>
            <person name="Andreopoulos W."/>
            <person name="Labutti K."/>
            <person name="Pangilinan J."/>
            <person name="Ruiz-Duenas F.J."/>
            <person name="Barrasa J.M."/>
            <person name="Sanchez-Garcia M."/>
            <person name="Camarero S."/>
            <person name="Miyauchi S."/>
            <person name="Serrano A."/>
            <person name="Linde D."/>
            <person name="Babiker R."/>
            <person name="Drula E."/>
            <person name="Ayuso-Fernandez I."/>
            <person name="Pacheco R."/>
            <person name="Padilla G."/>
            <person name="Ferreira P."/>
            <person name="Barriuso J."/>
            <person name="Kellner H."/>
            <person name="Castanera R."/>
            <person name="Alfaro M."/>
            <person name="Ramirez L."/>
            <person name="Pisabarro A.G."/>
            <person name="Kuo A."/>
            <person name="Tritt A."/>
            <person name="Lipzen A."/>
            <person name="He G."/>
            <person name="Yan M."/>
            <person name="Ng V."/>
            <person name="Cullen D."/>
            <person name="Martin F."/>
            <person name="Rosso M.-N."/>
            <person name="Henrissat B."/>
            <person name="Hibbett D."/>
            <person name="Martinez A.T."/>
            <person name="Grigoriev I.V."/>
        </authorList>
    </citation>
    <scope>NUCLEOTIDE SEQUENCE</scope>
    <source>
        <strain evidence="1">AH 40177</strain>
    </source>
</reference>
<name>A0A9P5Q3C3_9AGAR</name>
<dbReference type="Proteomes" id="UP000772434">
    <property type="component" value="Unassembled WGS sequence"/>
</dbReference>
<dbReference type="OrthoDB" id="2369050at2759"/>
<evidence type="ECO:0000313" key="2">
    <source>
        <dbReference type="Proteomes" id="UP000772434"/>
    </source>
</evidence>
<sequence>MNCYRASASLGVLPFFKESTIDLGKIVNYCSRLPTPIVLLTRPNSDTNSDSDLISSFQKMSTSSKLKSNWAELVIPANECSAPPCITAGKITPELLLTCLWGCFADPRIDSWLEANKVSLRKLTFEEFMVKLRDNPIVLERDWFESSHKKLRACRLNVESNPPQSIFNFSNKIISHANLLLNTPREQSDENLCEILENGIDSDLGACLIKAR</sequence>
<protein>
    <submittedName>
        <fullName evidence="1">Uncharacterized protein</fullName>
    </submittedName>
</protein>
<accession>A0A9P5Q3C3</accession>
<proteinExistence type="predicted"/>
<keyword evidence="2" id="KW-1185">Reference proteome</keyword>
<dbReference type="EMBL" id="JADNRY010000013">
    <property type="protein sequence ID" value="KAF9074306.1"/>
    <property type="molecule type" value="Genomic_DNA"/>
</dbReference>
<evidence type="ECO:0000313" key="1">
    <source>
        <dbReference type="EMBL" id="KAF9074306.1"/>
    </source>
</evidence>
<organism evidence="1 2">
    <name type="scientific">Rhodocollybia butyracea</name>
    <dbReference type="NCBI Taxonomy" id="206335"/>
    <lineage>
        <taxon>Eukaryota</taxon>
        <taxon>Fungi</taxon>
        <taxon>Dikarya</taxon>
        <taxon>Basidiomycota</taxon>
        <taxon>Agaricomycotina</taxon>
        <taxon>Agaricomycetes</taxon>
        <taxon>Agaricomycetidae</taxon>
        <taxon>Agaricales</taxon>
        <taxon>Marasmiineae</taxon>
        <taxon>Omphalotaceae</taxon>
        <taxon>Rhodocollybia</taxon>
    </lineage>
</organism>
<gene>
    <name evidence="1" type="ORF">BDP27DRAFT_1416194</name>
</gene>
<dbReference type="AlphaFoldDB" id="A0A9P5Q3C3"/>